<accession>A0ABN0WWB3</accession>
<protein>
    <submittedName>
        <fullName evidence="1">Uncharacterized protein</fullName>
    </submittedName>
</protein>
<name>A0ABN0WWB3_9ACTN</name>
<dbReference type="Proteomes" id="UP001501822">
    <property type="component" value="Unassembled WGS sequence"/>
</dbReference>
<evidence type="ECO:0000313" key="2">
    <source>
        <dbReference type="Proteomes" id="UP001501822"/>
    </source>
</evidence>
<dbReference type="EMBL" id="BAAABM010000037">
    <property type="protein sequence ID" value="GAA0348440.1"/>
    <property type="molecule type" value="Genomic_DNA"/>
</dbReference>
<organism evidence="1 2">
    <name type="scientific">Actinoallomurus spadix</name>
    <dbReference type="NCBI Taxonomy" id="79912"/>
    <lineage>
        <taxon>Bacteria</taxon>
        <taxon>Bacillati</taxon>
        <taxon>Actinomycetota</taxon>
        <taxon>Actinomycetes</taxon>
        <taxon>Streptosporangiales</taxon>
        <taxon>Thermomonosporaceae</taxon>
        <taxon>Actinoallomurus</taxon>
    </lineage>
</organism>
<proteinExistence type="predicted"/>
<reference evidence="1 2" key="1">
    <citation type="journal article" date="2019" name="Int. J. Syst. Evol. Microbiol.">
        <title>The Global Catalogue of Microorganisms (GCM) 10K type strain sequencing project: providing services to taxonomists for standard genome sequencing and annotation.</title>
        <authorList>
            <consortium name="The Broad Institute Genomics Platform"/>
            <consortium name="The Broad Institute Genome Sequencing Center for Infectious Disease"/>
            <person name="Wu L."/>
            <person name="Ma J."/>
        </authorList>
    </citation>
    <scope>NUCLEOTIDE SEQUENCE [LARGE SCALE GENOMIC DNA]</scope>
    <source>
        <strain evidence="1 2">JCM 3146</strain>
    </source>
</reference>
<gene>
    <name evidence="1" type="ORF">GCM10010151_42650</name>
</gene>
<comment type="caution">
    <text evidence="1">The sequence shown here is derived from an EMBL/GenBank/DDBJ whole genome shotgun (WGS) entry which is preliminary data.</text>
</comment>
<keyword evidence="2" id="KW-1185">Reference proteome</keyword>
<evidence type="ECO:0000313" key="1">
    <source>
        <dbReference type="EMBL" id="GAA0348440.1"/>
    </source>
</evidence>
<dbReference type="RefSeq" id="WP_252801452.1">
    <property type="nucleotide sequence ID" value="NZ_BAAABM010000037.1"/>
</dbReference>
<sequence>MIRLLAWLFARRSPCRTRGDDTVTDIPVCRADPSARQLAELQGLCSLWLVMWCWYRREYMAIAKFDTADPILFDPDPRRLVYRCRAAELAVPA</sequence>